<sequence>ARPARRVHRRGRGHAAPGRRGPRHHGRRAARRGDRRRVRRRCALPRGGPERDDVRRLHRALAPPARPPAGRRGAGLPADRRAQGQRGPRGHRPHGRRLPPRRGRPAAGL</sequence>
<feature type="non-terminal residue" evidence="2">
    <location>
        <position position="109"/>
    </location>
</feature>
<feature type="compositionally biased region" description="Basic residues" evidence="1">
    <location>
        <begin position="88"/>
        <end position="109"/>
    </location>
</feature>
<feature type="compositionally biased region" description="Basic residues" evidence="1">
    <location>
        <begin position="20"/>
        <end position="43"/>
    </location>
</feature>
<gene>
    <name evidence="2" type="ORF">AVDCRST_MAG13-2044</name>
</gene>
<dbReference type="EMBL" id="CADCVO010000326">
    <property type="protein sequence ID" value="CAA9497095.1"/>
    <property type="molecule type" value="Genomic_DNA"/>
</dbReference>
<accession>A0A6J4SMR2</accession>
<dbReference type="AlphaFoldDB" id="A0A6J4SMR2"/>
<protein>
    <submittedName>
        <fullName evidence="2">Uncharacterized protein</fullName>
    </submittedName>
</protein>
<proteinExistence type="predicted"/>
<reference evidence="2" key="1">
    <citation type="submission" date="2020-02" db="EMBL/GenBank/DDBJ databases">
        <authorList>
            <person name="Meier V. D."/>
        </authorList>
    </citation>
    <scope>NUCLEOTIDE SEQUENCE</scope>
    <source>
        <strain evidence="2">AVDCRST_MAG13</strain>
    </source>
</reference>
<feature type="non-terminal residue" evidence="2">
    <location>
        <position position="1"/>
    </location>
</feature>
<name>A0A6J4SMR2_9ACTN</name>
<organism evidence="2">
    <name type="scientific">uncultured Solirubrobacteraceae bacterium</name>
    <dbReference type="NCBI Taxonomy" id="1162706"/>
    <lineage>
        <taxon>Bacteria</taxon>
        <taxon>Bacillati</taxon>
        <taxon>Actinomycetota</taxon>
        <taxon>Thermoleophilia</taxon>
        <taxon>Solirubrobacterales</taxon>
        <taxon>Solirubrobacteraceae</taxon>
        <taxon>environmental samples</taxon>
    </lineage>
</organism>
<feature type="compositionally biased region" description="Basic residues" evidence="1">
    <location>
        <begin position="1"/>
        <end position="13"/>
    </location>
</feature>
<feature type="region of interest" description="Disordered" evidence="1">
    <location>
        <begin position="1"/>
        <end position="109"/>
    </location>
</feature>
<evidence type="ECO:0000256" key="1">
    <source>
        <dbReference type="SAM" id="MobiDB-lite"/>
    </source>
</evidence>
<evidence type="ECO:0000313" key="2">
    <source>
        <dbReference type="EMBL" id="CAA9497095.1"/>
    </source>
</evidence>
<feature type="compositionally biased region" description="Low complexity" evidence="1">
    <location>
        <begin position="60"/>
        <end position="77"/>
    </location>
</feature>